<keyword evidence="6" id="KW-0508">mRNA splicing</keyword>
<dbReference type="STRING" id="400682.A0A1X7T220"/>
<evidence type="ECO:0000256" key="9">
    <source>
        <dbReference type="SAM" id="Coils"/>
    </source>
</evidence>
<dbReference type="EnsemblMetazoa" id="Aqu2.1.08386_001">
    <property type="protein sequence ID" value="Aqu2.1.08386_001"/>
    <property type="gene ID" value="Aqu2.1.08386"/>
</dbReference>
<dbReference type="InParanoid" id="A0A1X7T220"/>
<evidence type="ECO:0000256" key="1">
    <source>
        <dbReference type="ARBA" id="ARBA00004123"/>
    </source>
</evidence>
<protein>
    <recommendedName>
        <fullName evidence="8">Splicing factor YJU2</fullName>
    </recommendedName>
</protein>
<organism evidence="11">
    <name type="scientific">Amphimedon queenslandica</name>
    <name type="common">Sponge</name>
    <dbReference type="NCBI Taxonomy" id="400682"/>
    <lineage>
        <taxon>Eukaryota</taxon>
        <taxon>Metazoa</taxon>
        <taxon>Porifera</taxon>
        <taxon>Demospongiae</taxon>
        <taxon>Heteroscleromorpha</taxon>
        <taxon>Haplosclerida</taxon>
        <taxon>Niphatidae</taxon>
        <taxon>Amphimedon</taxon>
    </lineage>
</organism>
<sequence>MGERKVLNKYYPPDLENFKLPKLNPNRCKQYVVRLMIPFTMRCKTCGNHIYHGKKFNARKETVEGEKYLGMPIFRFYIRCPVCLSEISFKFIVAHRTINIIYLLTDPENIDYAAEAGAYRTFQAEAIAVREIERKQQEKEEEEANNPMLALENRTKESRREMDILDVLEEIKDINAQQEGVSFEQLMEKHLEKEREESQEEEQIVDALAK</sequence>
<feature type="binding site" evidence="8">
    <location>
        <position position="80"/>
    </location>
    <ligand>
        <name>Zn(2+)</name>
        <dbReference type="ChEBI" id="CHEBI:29105"/>
    </ligand>
</feature>
<dbReference type="PANTHER" id="PTHR12111:SF1">
    <property type="entry name" value="SPLICING FACTOR YJU2"/>
    <property type="match status" value="1"/>
</dbReference>
<comment type="subcellular location">
    <subcellularLocation>
        <location evidence="1 8">Nucleus</location>
    </subcellularLocation>
</comment>
<accession>A0A1X7T220</accession>
<feature type="binding site" evidence="8">
    <location>
        <position position="46"/>
    </location>
    <ligand>
        <name>Zn(2+)</name>
        <dbReference type="ChEBI" id="CHEBI:29105"/>
    </ligand>
</feature>
<evidence type="ECO:0000256" key="3">
    <source>
        <dbReference type="ARBA" id="ARBA00022723"/>
    </source>
</evidence>
<keyword evidence="9" id="KW-0175">Coiled coil</keyword>
<comment type="function">
    <text evidence="8">Part of the spliceosome which catalyzes two sequential transesterification reactions, first the excision of the non-coding intron from pre-mRNA and then the ligation of the coding exons to form the mature mRNA. Plays a role in stabilizing the structure of the spliceosome catalytic core and docking of the branch helix into the active site, producing 5'-exon and lariat intron-3'-intermediates.</text>
</comment>
<feature type="compositionally biased region" description="Basic and acidic residues" evidence="10">
    <location>
        <begin position="186"/>
        <end position="196"/>
    </location>
</feature>
<evidence type="ECO:0000313" key="11">
    <source>
        <dbReference type="EnsemblMetazoa" id="Aqu2.1.08386_001"/>
    </source>
</evidence>
<evidence type="ECO:0000256" key="7">
    <source>
        <dbReference type="ARBA" id="ARBA00023242"/>
    </source>
</evidence>
<comment type="subunit">
    <text evidence="8">Component of the spliceosome. Present in the activated B complex, the catalytically activated B* complex which catalyzes the branching, the catalytic step 1 C complex catalyzing the exon ligation, and the postcatalytic P complex containing the ligated exons (mRNA) and the excised lariat intron.</text>
</comment>
<proteinExistence type="inferred from homology"/>
<evidence type="ECO:0000256" key="6">
    <source>
        <dbReference type="ARBA" id="ARBA00023187"/>
    </source>
</evidence>
<keyword evidence="2" id="KW-0507">mRNA processing</keyword>
<dbReference type="InterPro" id="IPR043701">
    <property type="entry name" value="Yju2"/>
</dbReference>
<dbReference type="Pfam" id="PF04502">
    <property type="entry name" value="Saf4_Yju2"/>
    <property type="match status" value="1"/>
</dbReference>
<evidence type="ECO:0000256" key="4">
    <source>
        <dbReference type="ARBA" id="ARBA00022728"/>
    </source>
</evidence>
<dbReference type="GO" id="GO:0000349">
    <property type="term" value="P:generation of catalytic spliceosome for first transesterification step"/>
    <property type="evidence" value="ECO:0007669"/>
    <property type="project" value="UniProtKB-UniRule"/>
</dbReference>
<feature type="coiled-coil region" evidence="9">
    <location>
        <begin position="125"/>
        <end position="152"/>
    </location>
</feature>
<dbReference type="AlphaFoldDB" id="A0A1X7T220"/>
<keyword evidence="3 8" id="KW-0479">Metal-binding</keyword>
<evidence type="ECO:0000256" key="8">
    <source>
        <dbReference type="HAMAP-Rule" id="MF_03226"/>
    </source>
</evidence>
<keyword evidence="4 8" id="KW-0747">Spliceosome</keyword>
<feature type="region of interest" description="Disordered" evidence="10">
    <location>
        <begin position="185"/>
        <end position="210"/>
    </location>
</feature>
<evidence type="ECO:0000256" key="10">
    <source>
        <dbReference type="SAM" id="MobiDB-lite"/>
    </source>
</evidence>
<feature type="binding site" evidence="8">
    <location>
        <position position="83"/>
    </location>
    <ligand>
        <name>Zn(2+)</name>
        <dbReference type="ChEBI" id="CHEBI:29105"/>
    </ligand>
</feature>
<dbReference type="HAMAP" id="MF_03226">
    <property type="entry name" value="YJU2"/>
    <property type="match status" value="1"/>
</dbReference>
<keyword evidence="5 8" id="KW-0862">Zinc</keyword>
<dbReference type="InterPro" id="IPR007590">
    <property type="entry name" value="Saf4/Yju2"/>
</dbReference>
<keyword evidence="7 8" id="KW-0539">Nucleus</keyword>
<dbReference type="GO" id="GO:0046872">
    <property type="term" value="F:metal ion binding"/>
    <property type="evidence" value="ECO:0007669"/>
    <property type="project" value="UniProtKB-KW"/>
</dbReference>
<comment type="similarity">
    <text evidence="8">Belongs to the CWC16 family. YJU2 subfamily.</text>
</comment>
<dbReference type="GO" id="GO:0071006">
    <property type="term" value="C:U2-type catalytic step 1 spliceosome"/>
    <property type="evidence" value="ECO:0007669"/>
    <property type="project" value="UniProtKB-UniRule"/>
</dbReference>
<feature type="binding site" evidence="8">
    <location>
        <position position="43"/>
    </location>
    <ligand>
        <name>Zn(2+)</name>
        <dbReference type="ChEBI" id="CHEBI:29105"/>
    </ligand>
</feature>
<reference evidence="11" key="1">
    <citation type="submission" date="2017-05" db="UniProtKB">
        <authorList>
            <consortium name="EnsemblMetazoa"/>
        </authorList>
    </citation>
    <scope>IDENTIFICATION</scope>
</reference>
<name>A0A1X7T220_AMPQE</name>
<dbReference type="PANTHER" id="PTHR12111">
    <property type="entry name" value="SPLICING FACTOR YJU2"/>
    <property type="match status" value="1"/>
</dbReference>
<evidence type="ECO:0000256" key="2">
    <source>
        <dbReference type="ARBA" id="ARBA00022664"/>
    </source>
</evidence>
<dbReference type="OrthoDB" id="674963at2759"/>
<evidence type="ECO:0000256" key="5">
    <source>
        <dbReference type="ARBA" id="ARBA00022833"/>
    </source>
</evidence>